<organism evidence="7 8">
    <name type="scientific">Candidatus Shapirobacteria bacterium CG11_big_fil_rev_8_21_14_0_20_40_12</name>
    <dbReference type="NCBI Taxonomy" id="1974889"/>
    <lineage>
        <taxon>Bacteria</taxon>
        <taxon>Candidatus Shapironibacteriota</taxon>
    </lineage>
</organism>
<dbReference type="PANTHER" id="PTHR32060:SF30">
    <property type="entry name" value="CARBOXY-TERMINAL PROCESSING PROTEASE CTPA"/>
    <property type="match status" value="1"/>
</dbReference>
<dbReference type="Proteomes" id="UP000231371">
    <property type="component" value="Unassembled WGS sequence"/>
</dbReference>
<comment type="caution">
    <text evidence="7">The sequence shown here is derived from an EMBL/GenBank/DDBJ whole genome shotgun (WGS) entry which is preliminary data.</text>
</comment>
<accession>A0A2H0KG05</accession>
<evidence type="ECO:0000313" key="8">
    <source>
        <dbReference type="Proteomes" id="UP000231371"/>
    </source>
</evidence>
<dbReference type="EMBL" id="PCVI01000027">
    <property type="protein sequence ID" value="PIQ70201.1"/>
    <property type="molecule type" value="Genomic_DNA"/>
</dbReference>
<dbReference type="InterPro" id="IPR036034">
    <property type="entry name" value="PDZ_sf"/>
</dbReference>
<evidence type="ECO:0000256" key="2">
    <source>
        <dbReference type="ARBA" id="ARBA00022670"/>
    </source>
</evidence>
<evidence type="ECO:0000256" key="1">
    <source>
        <dbReference type="ARBA" id="ARBA00009179"/>
    </source>
</evidence>
<dbReference type="GO" id="GO:0008236">
    <property type="term" value="F:serine-type peptidase activity"/>
    <property type="evidence" value="ECO:0007669"/>
    <property type="project" value="UniProtKB-KW"/>
</dbReference>
<dbReference type="SUPFAM" id="SSF50156">
    <property type="entry name" value="PDZ domain-like"/>
    <property type="match status" value="1"/>
</dbReference>
<feature type="domain" description="PDZ" evidence="6">
    <location>
        <begin position="120"/>
        <end position="187"/>
    </location>
</feature>
<dbReference type="Gene3D" id="3.90.226.10">
    <property type="entry name" value="2-enoyl-CoA Hydratase, Chain A, domain 1"/>
    <property type="match status" value="1"/>
</dbReference>
<dbReference type="Pfam" id="PF03572">
    <property type="entry name" value="Peptidase_S41"/>
    <property type="match status" value="1"/>
</dbReference>
<comment type="similarity">
    <text evidence="1 5">Belongs to the peptidase S41A family.</text>
</comment>
<dbReference type="GO" id="GO:0006508">
    <property type="term" value="P:proteolysis"/>
    <property type="evidence" value="ECO:0007669"/>
    <property type="project" value="UniProtKB-KW"/>
</dbReference>
<dbReference type="FunFam" id="2.30.42.10:FF:000063">
    <property type="entry name" value="Peptidase, S41 family"/>
    <property type="match status" value="1"/>
</dbReference>
<dbReference type="Gene3D" id="2.30.42.10">
    <property type="match status" value="1"/>
</dbReference>
<dbReference type="InterPro" id="IPR005151">
    <property type="entry name" value="Tail-specific_protease"/>
</dbReference>
<dbReference type="NCBIfam" id="TIGR00225">
    <property type="entry name" value="prc"/>
    <property type="match status" value="1"/>
</dbReference>
<proteinExistence type="inferred from homology"/>
<keyword evidence="2 5" id="KW-0645">Protease</keyword>
<reference evidence="7 8" key="1">
    <citation type="submission" date="2017-09" db="EMBL/GenBank/DDBJ databases">
        <title>Depth-based differentiation of microbial function through sediment-hosted aquifers and enrichment of novel symbionts in the deep terrestrial subsurface.</title>
        <authorList>
            <person name="Probst A.J."/>
            <person name="Ladd B."/>
            <person name="Jarett J.K."/>
            <person name="Geller-Mcgrath D.E."/>
            <person name="Sieber C.M."/>
            <person name="Emerson J.B."/>
            <person name="Anantharaman K."/>
            <person name="Thomas B.C."/>
            <person name="Malmstrom R."/>
            <person name="Stieglmeier M."/>
            <person name="Klingl A."/>
            <person name="Woyke T."/>
            <person name="Ryan C.M."/>
            <person name="Banfield J.F."/>
        </authorList>
    </citation>
    <scope>NUCLEOTIDE SEQUENCE [LARGE SCALE GENOMIC DNA]</scope>
    <source>
        <strain evidence="7">CG11_big_fil_rev_8_21_14_0_20_40_12</strain>
    </source>
</reference>
<dbReference type="CDD" id="cd07560">
    <property type="entry name" value="Peptidase_S41_CPP"/>
    <property type="match status" value="1"/>
</dbReference>
<name>A0A2H0KG05_9BACT</name>
<evidence type="ECO:0000259" key="6">
    <source>
        <dbReference type="PROSITE" id="PS50106"/>
    </source>
</evidence>
<protein>
    <recommendedName>
        <fullName evidence="6">PDZ domain-containing protein</fullName>
    </recommendedName>
</protein>
<dbReference type="InterPro" id="IPR004447">
    <property type="entry name" value="Peptidase_S41A"/>
</dbReference>
<sequence length="430" mass="47409">MKIILKQIRKTVVFLFFIVLSGGVGYSLGQKKISFSLNQSRNFPQVTIERVLPTDKQGKVDFSLFWQVWDKLEEKHLNRKDFNYEKMVYGAISGLTSSLDDPYTFFLPPVENKETKDDLRGDFEGVGIQIGYNKDKQLAVIAPLSGTPAESAGLKPGDVITKIIDQSNNVDKETFDITLPEAVRLIRGKKGSEVTLSIFREGKDKVFDVTLKRDTIVVKSVEVSFVENINKRVAVLKLSRFGERTDEEWEQAVAEIKDQRSNLPAGKAGIKNYGGIVLDLRNNPGGFLQGSVFICSEFLGSGVIVQQDSGVNGKEIYQVDRRGSLLTDPLVVLINGGSASASEIVAGALQDAKRAKIVGEKSFGKGTVQEAEDLTNGAGLHITVSRWLLPSGRSIDKEGITPDIEIKVPEEETDDTKDLQLEKAIEILTK</sequence>
<evidence type="ECO:0000256" key="3">
    <source>
        <dbReference type="ARBA" id="ARBA00022801"/>
    </source>
</evidence>
<dbReference type="GO" id="GO:0004175">
    <property type="term" value="F:endopeptidase activity"/>
    <property type="evidence" value="ECO:0007669"/>
    <property type="project" value="TreeGrafter"/>
</dbReference>
<dbReference type="SMART" id="SM00245">
    <property type="entry name" value="TSPc"/>
    <property type="match status" value="1"/>
</dbReference>
<gene>
    <name evidence="7" type="ORF">COV89_01740</name>
</gene>
<dbReference type="Pfam" id="PF00595">
    <property type="entry name" value="PDZ"/>
    <property type="match status" value="1"/>
</dbReference>
<dbReference type="PANTHER" id="PTHR32060">
    <property type="entry name" value="TAIL-SPECIFIC PROTEASE"/>
    <property type="match status" value="1"/>
</dbReference>
<keyword evidence="4 5" id="KW-0720">Serine protease</keyword>
<evidence type="ECO:0000256" key="5">
    <source>
        <dbReference type="RuleBase" id="RU004404"/>
    </source>
</evidence>
<dbReference type="InterPro" id="IPR029045">
    <property type="entry name" value="ClpP/crotonase-like_dom_sf"/>
</dbReference>
<evidence type="ECO:0000313" key="7">
    <source>
        <dbReference type="EMBL" id="PIQ70201.1"/>
    </source>
</evidence>
<dbReference type="SUPFAM" id="SSF52096">
    <property type="entry name" value="ClpP/crotonase"/>
    <property type="match status" value="1"/>
</dbReference>
<dbReference type="GO" id="GO:0007165">
    <property type="term" value="P:signal transduction"/>
    <property type="evidence" value="ECO:0007669"/>
    <property type="project" value="TreeGrafter"/>
</dbReference>
<keyword evidence="3 5" id="KW-0378">Hydrolase</keyword>
<dbReference type="Gene3D" id="3.30.750.44">
    <property type="match status" value="1"/>
</dbReference>
<dbReference type="SMART" id="SM00228">
    <property type="entry name" value="PDZ"/>
    <property type="match status" value="1"/>
</dbReference>
<dbReference type="InterPro" id="IPR001478">
    <property type="entry name" value="PDZ"/>
</dbReference>
<evidence type="ECO:0000256" key="4">
    <source>
        <dbReference type="ARBA" id="ARBA00022825"/>
    </source>
</evidence>
<dbReference type="AlphaFoldDB" id="A0A2H0KG05"/>
<dbReference type="GO" id="GO:0030288">
    <property type="term" value="C:outer membrane-bounded periplasmic space"/>
    <property type="evidence" value="ECO:0007669"/>
    <property type="project" value="TreeGrafter"/>
</dbReference>
<dbReference type="PROSITE" id="PS50106">
    <property type="entry name" value="PDZ"/>
    <property type="match status" value="1"/>
</dbReference>
<dbReference type="CDD" id="cd06782">
    <property type="entry name" value="cpPDZ_CPP-like"/>
    <property type="match status" value="1"/>
</dbReference>